<protein>
    <recommendedName>
        <fullName evidence="4">SH3 domain-containing protein</fullName>
    </recommendedName>
</protein>
<gene>
    <name evidence="2" type="ORF">GCM10009559_77360</name>
</gene>
<reference evidence="2 3" key="1">
    <citation type="journal article" date="2019" name="Int. J. Syst. Evol. Microbiol.">
        <title>The Global Catalogue of Microorganisms (GCM) 10K type strain sequencing project: providing services to taxonomists for standard genome sequencing and annotation.</title>
        <authorList>
            <consortium name="The Broad Institute Genomics Platform"/>
            <consortium name="The Broad Institute Genome Sequencing Center for Infectious Disease"/>
            <person name="Wu L."/>
            <person name="Ma J."/>
        </authorList>
    </citation>
    <scope>NUCLEOTIDE SEQUENCE [LARGE SCALE GENOMIC DNA]</scope>
    <source>
        <strain evidence="2 3">JCM 11117</strain>
    </source>
</reference>
<proteinExistence type="predicted"/>
<dbReference type="RefSeq" id="WP_343946847.1">
    <property type="nucleotide sequence ID" value="NZ_BAAAHP010000323.1"/>
</dbReference>
<organism evidence="2 3">
    <name type="scientific">Pseudonocardia zijingensis</name>
    <dbReference type="NCBI Taxonomy" id="153376"/>
    <lineage>
        <taxon>Bacteria</taxon>
        <taxon>Bacillati</taxon>
        <taxon>Actinomycetota</taxon>
        <taxon>Actinomycetes</taxon>
        <taxon>Pseudonocardiales</taxon>
        <taxon>Pseudonocardiaceae</taxon>
        <taxon>Pseudonocardia</taxon>
    </lineage>
</organism>
<keyword evidence="3" id="KW-1185">Reference proteome</keyword>
<name>A0ABN1NHL3_9PSEU</name>
<keyword evidence="1" id="KW-0732">Signal</keyword>
<accession>A0ABN1NHL3</accession>
<evidence type="ECO:0000313" key="2">
    <source>
        <dbReference type="EMBL" id="GAA0908245.1"/>
    </source>
</evidence>
<evidence type="ECO:0000256" key="1">
    <source>
        <dbReference type="SAM" id="SignalP"/>
    </source>
</evidence>
<evidence type="ECO:0000313" key="3">
    <source>
        <dbReference type="Proteomes" id="UP001499967"/>
    </source>
</evidence>
<dbReference type="Proteomes" id="UP001499967">
    <property type="component" value="Unassembled WGS sequence"/>
</dbReference>
<feature type="chain" id="PRO_5045550407" description="SH3 domain-containing protein" evidence="1">
    <location>
        <begin position="26"/>
        <end position="133"/>
    </location>
</feature>
<dbReference type="EMBL" id="BAAAHP010000323">
    <property type="protein sequence ID" value="GAA0908245.1"/>
    <property type="molecule type" value="Genomic_DNA"/>
</dbReference>
<sequence length="133" mass="13899">MSTKRVAVRAAAVSLLVISIGSAVATPAFAKERPPEARGYTATADLDGRDRPELDATYVYNFVNEGDVVRVVCQTSGETAYGSKVWDLVAAPAGDPSVTGHKFVPDAFVRTGVDGFAPGIPRCGASEIALARD</sequence>
<comment type="caution">
    <text evidence="2">The sequence shown here is derived from an EMBL/GenBank/DDBJ whole genome shotgun (WGS) entry which is preliminary data.</text>
</comment>
<evidence type="ECO:0008006" key="4">
    <source>
        <dbReference type="Google" id="ProtNLM"/>
    </source>
</evidence>
<feature type="signal peptide" evidence="1">
    <location>
        <begin position="1"/>
        <end position="25"/>
    </location>
</feature>